<sequence>MQRDIDSYGAGRGRPAEDRGLLTDVTDAVGNVLRSGPGLPAMISSAMEVLLFRSRNGFWIKHPRMR</sequence>
<protein>
    <submittedName>
        <fullName evidence="1">Uncharacterized protein</fullName>
    </submittedName>
</protein>
<comment type="caution">
    <text evidence="1">The sequence shown here is derived from an EMBL/GenBank/DDBJ whole genome shotgun (WGS) entry which is preliminary data.</text>
</comment>
<organism evidence="1 2">
    <name type="scientific">Parafrankia soli</name>
    <dbReference type="NCBI Taxonomy" id="2599596"/>
    <lineage>
        <taxon>Bacteria</taxon>
        <taxon>Bacillati</taxon>
        <taxon>Actinomycetota</taxon>
        <taxon>Actinomycetes</taxon>
        <taxon>Frankiales</taxon>
        <taxon>Frankiaceae</taxon>
        <taxon>Parafrankia</taxon>
    </lineage>
</organism>
<reference evidence="2" key="1">
    <citation type="submission" date="2016-07" db="EMBL/GenBank/DDBJ databases">
        <title>Frankia sp. NRRL B-16219 Genome sequencing.</title>
        <authorList>
            <person name="Ghodhbane-Gtari F."/>
            <person name="Swanson E."/>
            <person name="Gueddou A."/>
            <person name="Louati M."/>
            <person name="Nouioui I."/>
            <person name="Hezbri K."/>
            <person name="Abebe-Akele F."/>
            <person name="Simpson S."/>
            <person name="Morris K."/>
            <person name="Thomas K."/>
            <person name="Gtari M."/>
            <person name="Tisa L.S."/>
        </authorList>
    </citation>
    <scope>NUCLEOTIDE SEQUENCE [LARGE SCALE GENOMIC DNA]</scope>
    <source>
        <strain evidence="2">NRRL B-16219</strain>
    </source>
</reference>
<keyword evidence="2" id="KW-1185">Reference proteome</keyword>
<proteinExistence type="predicted"/>
<accession>A0A1S1RAI5</accession>
<name>A0A1S1RAI5_9ACTN</name>
<evidence type="ECO:0000313" key="2">
    <source>
        <dbReference type="Proteomes" id="UP000179769"/>
    </source>
</evidence>
<gene>
    <name evidence="1" type="ORF">BBK14_31730</name>
</gene>
<evidence type="ECO:0000313" key="1">
    <source>
        <dbReference type="EMBL" id="OHV42769.1"/>
    </source>
</evidence>
<dbReference type="Proteomes" id="UP000179769">
    <property type="component" value="Unassembled WGS sequence"/>
</dbReference>
<dbReference type="AlphaFoldDB" id="A0A1S1RAI5"/>
<dbReference type="EMBL" id="MAXA01000041">
    <property type="protein sequence ID" value="OHV42769.1"/>
    <property type="molecule type" value="Genomic_DNA"/>
</dbReference>